<dbReference type="Gene3D" id="2.170.15.10">
    <property type="entry name" value="Proaerolysin, chain A, domain 3"/>
    <property type="match status" value="1"/>
</dbReference>
<comment type="caution">
    <text evidence="1">The sequence shown here is derived from an EMBL/GenBank/DDBJ whole genome shotgun (WGS) entry which is preliminary data.</text>
</comment>
<evidence type="ECO:0000313" key="2">
    <source>
        <dbReference type="Proteomes" id="UP000194911"/>
    </source>
</evidence>
<evidence type="ECO:0000313" key="1">
    <source>
        <dbReference type="EMBL" id="OTY74148.1"/>
    </source>
</evidence>
<sequence>MNNNHESNMQDVYNGGMENNQNSIVQSTYDRGIESNHNPTVSNTYNGYIYNDSSNIQTMRTEGRQTRGIKIPRNARVITRINFVDAMRLVAEGYVMWRYSAPSAQIRNLNINNINETKLVVERERLIGPIENPQLIVNLTHRGVNTSPGELQISHTFSQIVTNESSYSSSRSITNTFGIEQGLEVEFKLPALGNVGSTTTLKYEYSNTIENLSSQSKSVGWQYEVSATGILPPHTSADLYTRLYKTKTRYEQTGYSYFEGTMSFEYLVDLPGAQWNQLTISLREIGGRINENIEQRLYKEYYMYFSSYEDPTSGQLRPALAYNGLFYLDMDDSYYAETGMTSPNRI</sequence>
<name>A0A243CV05_BACTU</name>
<proteinExistence type="predicted"/>
<dbReference type="EMBL" id="NFDQ01000068">
    <property type="protein sequence ID" value="OTY74148.1"/>
    <property type="molecule type" value="Genomic_DNA"/>
</dbReference>
<dbReference type="SUPFAM" id="SSF56973">
    <property type="entry name" value="Aerolisin/ETX pore-forming domain"/>
    <property type="match status" value="1"/>
</dbReference>
<dbReference type="RefSeq" id="WP_001063481.1">
    <property type="nucleotide sequence ID" value="NZ_NFDQ01000068.1"/>
</dbReference>
<dbReference type="Proteomes" id="UP000194911">
    <property type="component" value="Unassembled WGS sequence"/>
</dbReference>
<gene>
    <name evidence="1" type="ORF">BK749_15990</name>
</gene>
<organism evidence="1 2">
    <name type="scientific">Bacillus thuringiensis serovar vazensis</name>
    <dbReference type="NCBI Taxonomy" id="180867"/>
    <lineage>
        <taxon>Bacteria</taxon>
        <taxon>Bacillati</taxon>
        <taxon>Bacillota</taxon>
        <taxon>Bacilli</taxon>
        <taxon>Bacillales</taxon>
        <taxon>Bacillaceae</taxon>
        <taxon>Bacillus</taxon>
        <taxon>Bacillus cereus group</taxon>
    </lineage>
</organism>
<dbReference type="AlphaFoldDB" id="A0A243CV05"/>
<reference evidence="1 2" key="1">
    <citation type="submission" date="2016-10" db="EMBL/GenBank/DDBJ databases">
        <title>Comparative genomics of Bacillus thuringiensis reveals a path to pathogens against multiple invertebrate hosts.</title>
        <authorList>
            <person name="Zheng J."/>
            <person name="Gao Q."/>
            <person name="Liu H."/>
            <person name="Peng D."/>
            <person name="Ruan L."/>
            <person name="Sun M."/>
        </authorList>
    </citation>
    <scope>NUCLEOTIDE SEQUENCE [LARGE SCALE GENOMIC DNA]</scope>
    <source>
        <strain evidence="1">BGSC 4CE1</strain>
    </source>
</reference>
<accession>A0A243CV05</accession>
<protein>
    <submittedName>
        <fullName evidence="1">Uncharacterized protein</fullName>
    </submittedName>
</protein>